<evidence type="ECO:0000313" key="2">
    <source>
        <dbReference type="EMBL" id="RNB56810.1"/>
    </source>
</evidence>
<feature type="domain" description="N-acetyltransferase" evidence="1">
    <location>
        <begin position="5"/>
        <end position="154"/>
    </location>
</feature>
<gene>
    <name evidence="2" type="ORF">EDM57_10815</name>
</gene>
<dbReference type="EMBL" id="RHHS01000027">
    <property type="protein sequence ID" value="RNB56810.1"/>
    <property type="molecule type" value="Genomic_DNA"/>
</dbReference>
<dbReference type="GO" id="GO:0016747">
    <property type="term" value="F:acyltransferase activity, transferring groups other than amino-acyl groups"/>
    <property type="evidence" value="ECO:0007669"/>
    <property type="project" value="InterPro"/>
</dbReference>
<dbReference type="SUPFAM" id="SSF55729">
    <property type="entry name" value="Acyl-CoA N-acyltransferases (Nat)"/>
    <property type="match status" value="1"/>
</dbReference>
<dbReference type="Proteomes" id="UP000268829">
    <property type="component" value="Unassembled WGS sequence"/>
</dbReference>
<protein>
    <submittedName>
        <fullName evidence="2">N-acetyltransferase</fullName>
    </submittedName>
</protein>
<proteinExistence type="predicted"/>
<evidence type="ECO:0000259" key="1">
    <source>
        <dbReference type="PROSITE" id="PS51186"/>
    </source>
</evidence>
<dbReference type="AlphaFoldDB" id="A0A3M8B0H0"/>
<dbReference type="InterPro" id="IPR016181">
    <property type="entry name" value="Acyl_CoA_acyltransferase"/>
</dbReference>
<organism evidence="2 3">
    <name type="scientific">Brevibacillus gelatini</name>
    <dbReference type="NCBI Taxonomy" id="1655277"/>
    <lineage>
        <taxon>Bacteria</taxon>
        <taxon>Bacillati</taxon>
        <taxon>Bacillota</taxon>
        <taxon>Bacilli</taxon>
        <taxon>Bacillales</taxon>
        <taxon>Paenibacillaceae</taxon>
        <taxon>Brevibacillus</taxon>
    </lineage>
</organism>
<dbReference type="PROSITE" id="PS51186">
    <property type="entry name" value="GNAT"/>
    <property type="match status" value="1"/>
</dbReference>
<keyword evidence="2" id="KW-0808">Transferase</keyword>
<keyword evidence="3" id="KW-1185">Reference proteome</keyword>
<dbReference type="Pfam" id="PF00583">
    <property type="entry name" value="Acetyltransf_1"/>
    <property type="match status" value="1"/>
</dbReference>
<reference evidence="2 3" key="1">
    <citation type="submission" date="2018-10" db="EMBL/GenBank/DDBJ databases">
        <title>Phylogenomics of Brevibacillus.</title>
        <authorList>
            <person name="Dunlap C."/>
        </authorList>
    </citation>
    <scope>NUCLEOTIDE SEQUENCE [LARGE SCALE GENOMIC DNA]</scope>
    <source>
        <strain evidence="2 3">DSM 100115</strain>
    </source>
</reference>
<dbReference type="RefSeq" id="WP_122904775.1">
    <property type="nucleotide sequence ID" value="NZ_RHHS01000027.1"/>
</dbReference>
<comment type="caution">
    <text evidence="2">The sequence shown here is derived from an EMBL/GenBank/DDBJ whole genome shotgun (WGS) entry which is preliminary data.</text>
</comment>
<dbReference type="Gene3D" id="3.40.630.30">
    <property type="match status" value="1"/>
</dbReference>
<accession>A0A3M8B0H0</accession>
<evidence type="ECO:0000313" key="3">
    <source>
        <dbReference type="Proteomes" id="UP000268829"/>
    </source>
</evidence>
<dbReference type="OrthoDB" id="2869300at2"/>
<dbReference type="CDD" id="cd04301">
    <property type="entry name" value="NAT_SF"/>
    <property type="match status" value="1"/>
</dbReference>
<sequence>MKKSLKYVILPPQALAESLATLVRFARQEGDRRITRHAIDWFSRLTPELLSKKDSSVALAMNGKRVVGLFAVSRCGLGQSFLVVDKRYRNRGIGKALTTLICQRLPKLYVRVALDNEASLALFRTMGFEPVKASIGPTGKPTLWLAFGHWNPADLQEHVG</sequence>
<name>A0A3M8B0H0_9BACL</name>
<dbReference type="InterPro" id="IPR000182">
    <property type="entry name" value="GNAT_dom"/>
</dbReference>